<dbReference type="InterPro" id="IPR036526">
    <property type="entry name" value="C-N_Hydrolase_sf"/>
</dbReference>
<feature type="transmembrane region" description="Helical" evidence="8">
    <location>
        <begin position="100"/>
        <end position="118"/>
    </location>
</feature>
<dbReference type="SUPFAM" id="SSF56317">
    <property type="entry name" value="Carbon-nitrogen hydrolase"/>
    <property type="match status" value="1"/>
</dbReference>
<keyword evidence="5 8" id="KW-1133">Transmembrane helix</keyword>
<dbReference type="InterPro" id="IPR004563">
    <property type="entry name" value="Apolipo_AcylTrfase"/>
</dbReference>
<feature type="transmembrane region" description="Helical" evidence="8">
    <location>
        <begin position="164"/>
        <end position="181"/>
    </location>
</feature>
<dbReference type="EMBL" id="CAEZWG010000001">
    <property type="protein sequence ID" value="CAB4642896.1"/>
    <property type="molecule type" value="Genomic_DNA"/>
</dbReference>
<dbReference type="Pfam" id="PF20154">
    <property type="entry name" value="LNT_N"/>
    <property type="match status" value="1"/>
</dbReference>
<dbReference type="GO" id="GO:0016410">
    <property type="term" value="F:N-acyltransferase activity"/>
    <property type="evidence" value="ECO:0007669"/>
    <property type="project" value="InterPro"/>
</dbReference>
<dbReference type="NCBIfam" id="TIGR00546">
    <property type="entry name" value="lnt"/>
    <property type="match status" value="1"/>
</dbReference>
<dbReference type="CDD" id="cd07571">
    <property type="entry name" value="ALP_N-acyl_transferase"/>
    <property type="match status" value="1"/>
</dbReference>
<dbReference type="InterPro" id="IPR003010">
    <property type="entry name" value="C-N_Hydrolase"/>
</dbReference>
<evidence type="ECO:0000256" key="6">
    <source>
        <dbReference type="ARBA" id="ARBA00023136"/>
    </source>
</evidence>
<organism evidence="10">
    <name type="scientific">freshwater metagenome</name>
    <dbReference type="NCBI Taxonomy" id="449393"/>
    <lineage>
        <taxon>unclassified sequences</taxon>
        <taxon>metagenomes</taxon>
        <taxon>ecological metagenomes</taxon>
    </lineage>
</organism>
<keyword evidence="3" id="KW-0808">Transferase</keyword>
<name>A0A6J6K0V8_9ZZZZ</name>
<keyword evidence="2" id="KW-1003">Cell membrane</keyword>
<accession>A0A6J6K0V8</accession>
<dbReference type="GO" id="GO:0005886">
    <property type="term" value="C:plasma membrane"/>
    <property type="evidence" value="ECO:0007669"/>
    <property type="project" value="UniProtKB-SubCell"/>
</dbReference>
<dbReference type="GO" id="GO:0042158">
    <property type="term" value="P:lipoprotein biosynthetic process"/>
    <property type="evidence" value="ECO:0007669"/>
    <property type="project" value="InterPro"/>
</dbReference>
<protein>
    <submittedName>
        <fullName evidence="10">Unannotated protein</fullName>
    </submittedName>
</protein>
<keyword evidence="4 8" id="KW-0812">Transmembrane</keyword>
<proteinExistence type="inferred from homology"/>
<evidence type="ECO:0000256" key="4">
    <source>
        <dbReference type="ARBA" id="ARBA00022692"/>
    </source>
</evidence>
<dbReference type="Pfam" id="PF00795">
    <property type="entry name" value="CN_hydrolase"/>
    <property type="match status" value="1"/>
</dbReference>
<reference evidence="10" key="1">
    <citation type="submission" date="2020-05" db="EMBL/GenBank/DDBJ databases">
        <authorList>
            <person name="Chiriac C."/>
            <person name="Salcher M."/>
            <person name="Ghai R."/>
            <person name="Kavagutti S V."/>
        </authorList>
    </citation>
    <scope>NUCLEOTIDE SEQUENCE</scope>
</reference>
<dbReference type="PANTHER" id="PTHR38686">
    <property type="entry name" value="APOLIPOPROTEIN N-ACYLTRANSFERASE"/>
    <property type="match status" value="1"/>
</dbReference>
<dbReference type="InterPro" id="IPR045378">
    <property type="entry name" value="LNT_N"/>
</dbReference>
<keyword evidence="7" id="KW-0012">Acyltransferase</keyword>
<feature type="transmembrane region" description="Helical" evidence="8">
    <location>
        <begin position="46"/>
        <end position="65"/>
    </location>
</feature>
<comment type="subcellular location">
    <subcellularLocation>
        <location evidence="1">Cell membrane</location>
        <topology evidence="1">Multi-pass membrane protein</topology>
    </subcellularLocation>
</comment>
<feature type="domain" description="CN hydrolase" evidence="9">
    <location>
        <begin position="191"/>
        <end position="426"/>
    </location>
</feature>
<gene>
    <name evidence="10" type="ORF">UFOPK2234_00023</name>
</gene>
<dbReference type="Gene3D" id="3.60.110.10">
    <property type="entry name" value="Carbon-nitrogen hydrolase"/>
    <property type="match status" value="1"/>
</dbReference>
<evidence type="ECO:0000256" key="1">
    <source>
        <dbReference type="ARBA" id="ARBA00004651"/>
    </source>
</evidence>
<evidence type="ECO:0000256" key="8">
    <source>
        <dbReference type="SAM" id="Phobius"/>
    </source>
</evidence>
<keyword evidence="6 8" id="KW-0472">Membrane</keyword>
<evidence type="ECO:0000259" key="9">
    <source>
        <dbReference type="PROSITE" id="PS50263"/>
    </source>
</evidence>
<dbReference type="PROSITE" id="PS50263">
    <property type="entry name" value="CN_HYDROLASE"/>
    <property type="match status" value="1"/>
</dbReference>
<evidence type="ECO:0000256" key="3">
    <source>
        <dbReference type="ARBA" id="ARBA00022679"/>
    </source>
</evidence>
<feature type="transmembrane region" description="Helical" evidence="8">
    <location>
        <begin position="138"/>
        <end position="157"/>
    </location>
</feature>
<evidence type="ECO:0000256" key="5">
    <source>
        <dbReference type="ARBA" id="ARBA00022989"/>
    </source>
</evidence>
<feature type="transmembrane region" description="Helical" evidence="8">
    <location>
        <begin position="71"/>
        <end position="91"/>
    </location>
</feature>
<dbReference type="PANTHER" id="PTHR38686:SF1">
    <property type="entry name" value="APOLIPOPROTEIN N-ACYLTRANSFERASE"/>
    <property type="match status" value="1"/>
</dbReference>
<sequence>MHYLLAIFFGGIASFAFEPLGYWYCALFGIAGWYWVLTQHRLRQRVFISYLFGLSILLPTQHWTGIYVGNLPWLILCFGQALIFILPALLMRRNHRANQFIFPLSYVTIELLLRTVPFTGFGWSRLSLTQTDSPYDSIYRQIGLAGMALVIATIVVLRNIKHILILAVILTSIYFIPDNVIEGKPIKVALVQGGVVNLGLDFNNKPREVFMRHLNQTTFSISPSAVDLIIWPENAVDVDVFRNDDIRIQIENLSQDLDTPILVGAVTRSSQGLNNQAILFEPKISQTYSKRYLTPFGEYLPLRSVAASVSKYATRIDDFYPGKEFITFNVNGVKFNSLICYELINDSFTKENVNDFLVIQTNNATFGDTAQLDQQLNIARVRAVESGRGVAYVSTTGITSFIDANGKVTNSLDKFEPGTSIKEMTTYSGRTNVQKIGYSVEIISLGLLVMTLGYRRWRMDV</sequence>
<feature type="transmembrane region" description="Helical" evidence="8">
    <location>
        <begin position="20"/>
        <end position="37"/>
    </location>
</feature>
<evidence type="ECO:0000313" key="10">
    <source>
        <dbReference type="EMBL" id="CAB4642896.1"/>
    </source>
</evidence>
<dbReference type="AlphaFoldDB" id="A0A6J6K0V8"/>
<evidence type="ECO:0000256" key="2">
    <source>
        <dbReference type="ARBA" id="ARBA00022475"/>
    </source>
</evidence>
<evidence type="ECO:0000256" key="7">
    <source>
        <dbReference type="ARBA" id="ARBA00023315"/>
    </source>
</evidence>
<dbReference type="HAMAP" id="MF_01148">
    <property type="entry name" value="Lnt"/>
    <property type="match status" value="1"/>
</dbReference>